<dbReference type="InterPro" id="IPR003340">
    <property type="entry name" value="B3_DNA-bd"/>
</dbReference>
<dbReference type="SUPFAM" id="SSF101936">
    <property type="entry name" value="DNA-binding pseudobarrel domain"/>
    <property type="match status" value="2"/>
</dbReference>
<comment type="caution">
    <text evidence="7">The sequence shown here is derived from an EMBL/GenBank/DDBJ whole genome shotgun (WGS) entry which is preliminary data.</text>
</comment>
<keyword evidence="8" id="KW-1185">Reference proteome</keyword>
<dbReference type="PANTHER" id="PTHR31920:SF37">
    <property type="entry name" value="B3 DOMAIN-CONTAINING TRANSCRIPTION FACTOR VRN1"/>
    <property type="match status" value="1"/>
</dbReference>
<evidence type="ECO:0000256" key="5">
    <source>
        <dbReference type="ARBA" id="ARBA00023242"/>
    </source>
</evidence>
<dbReference type="Gene3D" id="2.40.330.10">
    <property type="entry name" value="DNA-binding pseudobarrel domain"/>
    <property type="match status" value="2"/>
</dbReference>
<keyword evidence="2" id="KW-0805">Transcription regulation</keyword>
<reference evidence="8" key="1">
    <citation type="submission" date="2024-07" db="EMBL/GenBank/DDBJ databases">
        <title>Two chromosome-level genome assemblies of Korean endemic species Abeliophyllum distichum and Forsythia ovata (Oleaceae).</title>
        <authorList>
            <person name="Jang H."/>
        </authorList>
    </citation>
    <scope>NUCLEOTIDE SEQUENCE [LARGE SCALE GENOMIC DNA]</scope>
</reference>
<evidence type="ECO:0000313" key="8">
    <source>
        <dbReference type="Proteomes" id="UP001604277"/>
    </source>
</evidence>
<evidence type="ECO:0000313" key="7">
    <source>
        <dbReference type="EMBL" id="KAL2469413.1"/>
    </source>
</evidence>
<dbReference type="Pfam" id="PF02362">
    <property type="entry name" value="B3"/>
    <property type="match status" value="2"/>
</dbReference>
<dbReference type="Proteomes" id="UP001604277">
    <property type="component" value="Unassembled WGS sequence"/>
</dbReference>
<dbReference type="AlphaFoldDB" id="A0ABD1PZN6"/>
<dbReference type="InterPro" id="IPR015300">
    <property type="entry name" value="DNA-bd_pseudobarrel_sf"/>
</dbReference>
<feature type="domain" description="TF-B3" evidence="6">
    <location>
        <begin position="422"/>
        <end position="518"/>
    </location>
</feature>
<dbReference type="GO" id="GO:0003677">
    <property type="term" value="F:DNA binding"/>
    <property type="evidence" value="ECO:0007669"/>
    <property type="project" value="UniProtKB-KW"/>
</dbReference>
<accession>A0ABD1PZN6</accession>
<name>A0ABD1PZN6_9LAMI</name>
<keyword evidence="3" id="KW-0238">DNA-binding</keyword>
<evidence type="ECO:0000259" key="6">
    <source>
        <dbReference type="PROSITE" id="PS50863"/>
    </source>
</evidence>
<evidence type="ECO:0000256" key="4">
    <source>
        <dbReference type="ARBA" id="ARBA00023163"/>
    </source>
</evidence>
<dbReference type="CDD" id="cd10017">
    <property type="entry name" value="B3_DNA"/>
    <property type="match status" value="2"/>
</dbReference>
<proteinExistence type="predicted"/>
<dbReference type="PROSITE" id="PS50863">
    <property type="entry name" value="B3"/>
    <property type="match status" value="2"/>
</dbReference>
<feature type="domain" description="TF-B3" evidence="6">
    <location>
        <begin position="148"/>
        <end position="241"/>
    </location>
</feature>
<gene>
    <name evidence="7" type="ORF">Fot_50989</name>
</gene>
<evidence type="ECO:0000256" key="3">
    <source>
        <dbReference type="ARBA" id="ARBA00023125"/>
    </source>
</evidence>
<dbReference type="EMBL" id="JBFOLJ010000016">
    <property type="protein sequence ID" value="KAL2469413.1"/>
    <property type="molecule type" value="Genomic_DNA"/>
</dbReference>
<evidence type="ECO:0000256" key="2">
    <source>
        <dbReference type="ARBA" id="ARBA00023015"/>
    </source>
</evidence>
<keyword evidence="4" id="KW-0804">Transcription</keyword>
<dbReference type="InterPro" id="IPR050655">
    <property type="entry name" value="Plant_B3_domain"/>
</dbReference>
<dbReference type="PANTHER" id="PTHR31920">
    <property type="entry name" value="B3 DOMAIN-CONTAINING"/>
    <property type="match status" value="1"/>
</dbReference>
<organism evidence="7 8">
    <name type="scientific">Forsythia ovata</name>
    <dbReference type="NCBI Taxonomy" id="205694"/>
    <lineage>
        <taxon>Eukaryota</taxon>
        <taxon>Viridiplantae</taxon>
        <taxon>Streptophyta</taxon>
        <taxon>Embryophyta</taxon>
        <taxon>Tracheophyta</taxon>
        <taxon>Spermatophyta</taxon>
        <taxon>Magnoliopsida</taxon>
        <taxon>eudicotyledons</taxon>
        <taxon>Gunneridae</taxon>
        <taxon>Pentapetalae</taxon>
        <taxon>asterids</taxon>
        <taxon>lamiids</taxon>
        <taxon>Lamiales</taxon>
        <taxon>Oleaceae</taxon>
        <taxon>Forsythieae</taxon>
        <taxon>Forsythia</taxon>
    </lineage>
</organism>
<sequence length="523" mass="58861">MEDRPDLPTRFFKIILASTTFQHKLSFRSFRSREVDDIDSSEEHRPPVFGEKVEEYLGMGDDIYGYVPIFDKEPNVKIPEESSELFVVLDVNFVVCCDSSLPCDIRVNDLVDMMTTGEKVQQIGDATLLHHIFASYLDDVVPGATSLPSVILTTSSLNPAFWKRIPDKFVVKYGHELSDIVRVIDSTGGVWCVRLEKAEKTLWLHDGWEKFVEDHSISYGYFLLFKYKGNSCFKVHIFDVTAMDVDYPSNSRDFEGGSNQSTRNSVSNLEKHCDDDSVKILAYFPSKPVACSPRRPVPNETMHDLSISTEFGCGVKRGKSDAAGRSKSQRCYPTRSKFKIEDGVCEIKMENLNRSLSSGPVFNKSHKFEERKNFNFQKTIPCTGGNQKLSSNENQSSFDVESHLGKKAVHTSGIFLPKNPSFTVILKPYNLYPSFKVNVPAAFAREYLPGVPGHIELHDCDGKKWFIRGSTRRGTVHNLAGGWGTFVKEKNLKVGDSCVFEAIHMNKSTLKVSTFCNTGTVPK</sequence>
<protein>
    <recommendedName>
        <fullName evidence="6">TF-B3 domain-containing protein</fullName>
    </recommendedName>
</protein>
<evidence type="ECO:0000256" key="1">
    <source>
        <dbReference type="ARBA" id="ARBA00004123"/>
    </source>
</evidence>
<comment type="subcellular location">
    <subcellularLocation>
        <location evidence="1">Nucleus</location>
    </subcellularLocation>
</comment>
<dbReference type="SMART" id="SM01019">
    <property type="entry name" value="B3"/>
    <property type="match status" value="2"/>
</dbReference>
<dbReference type="GO" id="GO:0005634">
    <property type="term" value="C:nucleus"/>
    <property type="evidence" value="ECO:0007669"/>
    <property type="project" value="UniProtKB-SubCell"/>
</dbReference>
<keyword evidence="5" id="KW-0539">Nucleus</keyword>